<dbReference type="Pfam" id="PF01051">
    <property type="entry name" value="Rep3_N"/>
    <property type="match status" value="1"/>
</dbReference>
<organism evidence="2">
    <name type="scientific">uncultured prokaryote</name>
    <dbReference type="NCBI Taxonomy" id="198431"/>
    <lineage>
        <taxon>unclassified sequences</taxon>
        <taxon>environmental samples</taxon>
    </lineage>
</organism>
<dbReference type="GO" id="GO:0003887">
    <property type="term" value="F:DNA-directed DNA polymerase activity"/>
    <property type="evidence" value="ECO:0007669"/>
    <property type="project" value="InterPro"/>
</dbReference>
<protein>
    <recommendedName>
        <fullName evidence="1">Initiator Rep protein WH1 domain-containing protein</fullName>
    </recommendedName>
</protein>
<dbReference type="InterPro" id="IPR000525">
    <property type="entry name" value="Initiator_Rep_WH1"/>
</dbReference>
<geneLocation type="plasmid" evidence="2">
    <name>pRGRH0581</name>
</geneLocation>
<reference evidence="2" key="2">
    <citation type="submission" date="2015-07" db="EMBL/GenBank/DDBJ databases">
        <title>Plasmids, circular viruses and viroids from rat gut.</title>
        <authorList>
            <person name="Jorgensen T.J."/>
            <person name="Hansen M.A."/>
            <person name="Xu Z."/>
            <person name="Tabak M.A."/>
            <person name="Sorensen S.J."/>
            <person name="Hansen L.H."/>
        </authorList>
    </citation>
    <scope>NUCLEOTIDE SEQUENCE</scope>
    <source>
        <plasmid evidence="2">pRGRH0581</plasmid>
    </source>
</reference>
<dbReference type="AlphaFoldDB" id="A0A0H5Q1P9"/>
<keyword evidence="2" id="KW-0614">Plasmid</keyword>
<dbReference type="InterPro" id="IPR036390">
    <property type="entry name" value="WH_DNA-bd_sf"/>
</dbReference>
<evidence type="ECO:0000313" key="2">
    <source>
        <dbReference type="EMBL" id="CRY95290.1"/>
    </source>
</evidence>
<reference evidence="2" key="1">
    <citation type="submission" date="2015-06" db="EMBL/GenBank/DDBJ databases">
        <authorList>
            <person name="Joergensen T."/>
        </authorList>
    </citation>
    <scope>NUCLEOTIDE SEQUENCE</scope>
    <source>
        <plasmid evidence="2">pRGRH0581</plasmid>
    </source>
</reference>
<sequence>MARKKIDPIVGLGYEDKLTVQKSLPLFALWRSDLTLSEFKILDTYLSRIDSHKPEKRAIILEKGEIENALGIQKINNQDLKLRLKHLMGNVVEVPDKDENKGFQLVTLFEEAEAEQDDDGLWNVKLECTQKAMKYFFNIENLGYLRYKLRCITSLTSRYTYIMFIYLEANRFRKSWEISLEELKKILHCENEATYNEFRFFNVKILKKVQKEMHEKTECRYSYFPVKRGRSVKAIRFEVETLPKQYEAPEQLEMPGFTDSEPVFDVSQSETERRDLYRDALAPYVVTDDQIDELVQLARKHIDAHGHFTGSALDQQIYNYLLSAKRHATTNSRGEIKNIYRYLLPIIKNNDMGW</sequence>
<dbReference type="EMBL" id="LN853212">
    <property type="protein sequence ID" value="CRY95290.1"/>
    <property type="molecule type" value="Genomic_DNA"/>
</dbReference>
<proteinExistence type="predicted"/>
<dbReference type="SUPFAM" id="SSF46785">
    <property type="entry name" value="Winged helix' DNA-binding domain"/>
    <property type="match status" value="1"/>
</dbReference>
<dbReference type="InterPro" id="IPR036388">
    <property type="entry name" value="WH-like_DNA-bd_sf"/>
</dbReference>
<name>A0A0H5Q1P9_9ZZZZ</name>
<evidence type="ECO:0000259" key="1">
    <source>
        <dbReference type="Pfam" id="PF01051"/>
    </source>
</evidence>
<dbReference type="GO" id="GO:0006270">
    <property type="term" value="P:DNA replication initiation"/>
    <property type="evidence" value="ECO:0007669"/>
    <property type="project" value="InterPro"/>
</dbReference>
<accession>A0A0H5Q1P9</accession>
<feature type="domain" description="Initiator Rep protein WH1" evidence="1">
    <location>
        <begin position="29"/>
        <end position="167"/>
    </location>
</feature>
<dbReference type="Gene3D" id="1.10.10.10">
    <property type="entry name" value="Winged helix-like DNA-binding domain superfamily/Winged helix DNA-binding domain"/>
    <property type="match status" value="2"/>
</dbReference>
<dbReference type="Pfam" id="PF21205">
    <property type="entry name" value="Rep3_C"/>
    <property type="match status" value="1"/>
</dbReference>